<dbReference type="AlphaFoldDB" id="A0A9P8PHY4"/>
<comment type="caution">
    <text evidence="7">The sequence shown here is derived from an EMBL/GenBank/DDBJ whole genome shotgun (WGS) entry which is preliminary data.</text>
</comment>
<feature type="compositionally biased region" description="Polar residues" evidence="5">
    <location>
        <begin position="557"/>
        <end position="566"/>
    </location>
</feature>
<dbReference type="Gene3D" id="3.30.450.60">
    <property type="match status" value="1"/>
</dbReference>
<dbReference type="InterPro" id="IPR036168">
    <property type="entry name" value="AP2_Mu_C_sf"/>
</dbReference>
<dbReference type="InterPro" id="IPR050431">
    <property type="entry name" value="Adaptor_comp_med_subunit"/>
</dbReference>
<evidence type="ECO:0000313" key="7">
    <source>
        <dbReference type="EMBL" id="KAH3671970.1"/>
    </source>
</evidence>
<dbReference type="FunFam" id="3.30.450.60:FF:000002">
    <property type="entry name" value="AP-2 complex subunit mu, putative"/>
    <property type="match status" value="1"/>
</dbReference>
<dbReference type="InterPro" id="IPR011012">
    <property type="entry name" value="Longin-like_dom_sf"/>
</dbReference>
<gene>
    <name evidence="7" type="ORF">OGAPHI_000156</name>
</gene>
<dbReference type="Gene3D" id="2.60.40.1170">
    <property type="entry name" value="Mu homology domain, subdomain B"/>
    <property type="match status" value="2"/>
</dbReference>
<sequence>MASAIYLLDLQLNSILERQYKHDLNSPLVIEYFQKAFNLSKNPVVSYNGIQFVYLRHDGIYLMTPVFEDLNVMCMMAFLSKLGNLLNLYMRGSITPDSVKDNHILVYELFDETLDFGIPQLTDFNILKEYIKAETEEGEVNSSISRTSTNKISWRPKGIFYNRNEIFINFNETLKFKYSYKTRRILSNHILGEVDCKCYLSGMPTLKMGLNEIFKKDGQDNNSIFTNLNFHQSVVLSDIHDYITFLPPDGLFKLLTYQISNTSGLKPLIMVRPKYRIFKKNGTYRLRIKIEIKTSFKRRYSLRNLKTHIPLVLPLENLRINFNQPLKFKTKMGSVIHNLEENSIVWSISKLEGNSEGEMQSEFELSHQDTIHQQHLFNTYHHKQDKNDLIYYDLSEELNILKEEQEFKKNNPSIITLEFDLASTLYSDLKINYLKIDEPQFKFQSFPWVRYNVACRDGDYSFVLSNDQFSIDLDENELNEIGLQPENTESDDVSKVDDNENESHIVQTMLKEGAESHESEGSRASLERANVFDYEEYLVEDIATGKESKSADEMNETDQYSAITQN</sequence>
<dbReference type="GO" id="GO:0030131">
    <property type="term" value="C:clathrin adaptor complex"/>
    <property type="evidence" value="ECO:0007669"/>
    <property type="project" value="InterPro"/>
</dbReference>
<dbReference type="GO" id="GO:0012505">
    <property type="term" value="C:endomembrane system"/>
    <property type="evidence" value="ECO:0007669"/>
    <property type="project" value="UniProtKB-SubCell"/>
</dbReference>
<keyword evidence="8" id="KW-1185">Reference proteome</keyword>
<dbReference type="EMBL" id="JAEUBE010000042">
    <property type="protein sequence ID" value="KAH3671970.1"/>
    <property type="molecule type" value="Genomic_DNA"/>
</dbReference>
<proteinExistence type="predicted"/>
<keyword evidence="3" id="KW-0653">Protein transport</keyword>
<evidence type="ECO:0000256" key="1">
    <source>
        <dbReference type="ARBA" id="ARBA00004308"/>
    </source>
</evidence>
<dbReference type="GeneID" id="70232124"/>
<dbReference type="OrthoDB" id="10259133at2759"/>
<organism evidence="7 8">
    <name type="scientific">Ogataea philodendri</name>
    <dbReference type="NCBI Taxonomy" id="1378263"/>
    <lineage>
        <taxon>Eukaryota</taxon>
        <taxon>Fungi</taxon>
        <taxon>Dikarya</taxon>
        <taxon>Ascomycota</taxon>
        <taxon>Saccharomycotina</taxon>
        <taxon>Pichiomycetes</taxon>
        <taxon>Pichiales</taxon>
        <taxon>Pichiaceae</taxon>
        <taxon>Ogataea</taxon>
    </lineage>
</organism>
<protein>
    <recommendedName>
        <fullName evidence="6">MHD domain-containing protein</fullName>
    </recommendedName>
</protein>
<keyword evidence="4" id="KW-0472">Membrane</keyword>
<feature type="region of interest" description="Disordered" evidence="5">
    <location>
        <begin position="543"/>
        <end position="566"/>
    </location>
</feature>
<keyword evidence="2" id="KW-0813">Transport</keyword>
<dbReference type="GO" id="GO:0016192">
    <property type="term" value="P:vesicle-mediated transport"/>
    <property type="evidence" value="ECO:0007669"/>
    <property type="project" value="InterPro"/>
</dbReference>
<feature type="domain" description="MHD" evidence="6">
    <location>
        <begin position="163"/>
        <end position="463"/>
    </location>
</feature>
<feature type="compositionally biased region" description="Basic and acidic residues" evidence="5">
    <location>
        <begin position="543"/>
        <end position="552"/>
    </location>
</feature>
<dbReference type="PANTHER" id="PTHR10529">
    <property type="entry name" value="AP COMPLEX SUBUNIT MU"/>
    <property type="match status" value="1"/>
</dbReference>
<dbReference type="RefSeq" id="XP_046065085.1">
    <property type="nucleotide sequence ID" value="XM_046202354.1"/>
</dbReference>
<dbReference type="Pfam" id="PF00928">
    <property type="entry name" value="Adap_comp_sub"/>
    <property type="match status" value="1"/>
</dbReference>
<evidence type="ECO:0000259" key="6">
    <source>
        <dbReference type="PROSITE" id="PS51072"/>
    </source>
</evidence>
<dbReference type="InterPro" id="IPR001392">
    <property type="entry name" value="Clathrin_mu"/>
</dbReference>
<evidence type="ECO:0000256" key="5">
    <source>
        <dbReference type="SAM" id="MobiDB-lite"/>
    </source>
</evidence>
<dbReference type="Proteomes" id="UP000769157">
    <property type="component" value="Unassembled WGS sequence"/>
</dbReference>
<dbReference type="GO" id="GO:0006886">
    <property type="term" value="P:intracellular protein transport"/>
    <property type="evidence" value="ECO:0007669"/>
    <property type="project" value="InterPro"/>
</dbReference>
<name>A0A9P8PHY4_9ASCO</name>
<dbReference type="PROSITE" id="PS51072">
    <property type="entry name" value="MHD"/>
    <property type="match status" value="1"/>
</dbReference>
<accession>A0A9P8PHY4</accession>
<dbReference type="SUPFAM" id="SSF49447">
    <property type="entry name" value="Second domain of Mu2 adaptin subunit (ap50) of ap2 adaptor"/>
    <property type="match status" value="1"/>
</dbReference>
<dbReference type="InterPro" id="IPR028565">
    <property type="entry name" value="MHD"/>
</dbReference>
<evidence type="ECO:0000256" key="4">
    <source>
        <dbReference type="ARBA" id="ARBA00023136"/>
    </source>
</evidence>
<evidence type="ECO:0000256" key="3">
    <source>
        <dbReference type="ARBA" id="ARBA00022927"/>
    </source>
</evidence>
<evidence type="ECO:0000256" key="2">
    <source>
        <dbReference type="ARBA" id="ARBA00022448"/>
    </source>
</evidence>
<evidence type="ECO:0000313" key="8">
    <source>
        <dbReference type="Proteomes" id="UP000769157"/>
    </source>
</evidence>
<reference evidence="7" key="1">
    <citation type="journal article" date="2021" name="Open Biol.">
        <title>Shared evolutionary footprints suggest mitochondrial oxidative damage underlies multiple complex I losses in fungi.</title>
        <authorList>
            <person name="Schikora-Tamarit M.A."/>
            <person name="Marcet-Houben M."/>
            <person name="Nosek J."/>
            <person name="Gabaldon T."/>
        </authorList>
    </citation>
    <scope>NUCLEOTIDE SEQUENCE</scope>
    <source>
        <strain evidence="7">CBS6075</strain>
    </source>
</reference>
<comment type="subcellular location">
    <subcellularLocation>
        <location evidence="1">Endomembrane system</location>
    </subcellularLocation>
</comment>
<dbReference type="SUPFAM" id="SSF64356">
    <property type="entry name" value="SNARE-like"/>
    <property type="match status" value="1"/>
</dbReference>
<dbReference type="PRINTS" id="PR00314">
    <property type="entry name" value="CLATHRINADPT"/>
</dbReference>
<reference evidence="7" key="2">
    <citation type="submission" date="2021-01" db="EMBL/GenBank/DDBJ databases">
        <authorList>
            <person name="Schikora-Tamarit M.A."/>
        </authorList>
    </citation>
    <scope>NUCLEOTIDE SEQUENCE</scope>
    <source>
        <strain evidence="7">CBS6075</strain>
    </source>
</reference>